<feature type="compositionally biased region" description="Basic and acidic residues" evidence="1">
    <location>
        <begin position="127"/>
        <end position="138"/>
    </location>
</feature>
<evidence type="ECO:0000313" key="3">
    <source>
        <dbReference type="Proteomes" id="UP000019376"/>
    </source>
</evidence>
<dbReference type="Proteomes" id="UP000019376">
    <property type="component" value="Unassembled WGS sequence"/>
</dbReference>
<dbReference type="AlphaFoldDB" id="S8B206"/>
<dbReference type="EMBL" id="KB644411">
    <property type="protein sequence ID" value="EPS28417.1"/>
    <property type="molecule type" value="Genomic_DNA"/>
</dbReference>
<evidence type="ECO:0000256" key="1">
    <source>
        <dbReference type="SAM" id="MobiDB-lite"/>
    </source>
</evidence>
<proteinExistence type="predicted"/>
<protein>
    <submittedName>
        <fullName evidence="2">Uncharacterized protein</fullName>
    </submittedName>
</protein>
<dbReference type="HOGENOM" id="CLU_1704840_0_0_1"/>
<organism evidence="2 3">
    <name type="scientific">Penicillium oxalicum (strain 114-2 / CGMCC 5302)</name>
    <name type="common">Penicillium decumbens</name>
    <dbReference type="NCBI Taxonomy" id="933388"/>
    <lineage>
        <taxon>Eukaryota</taxon>
        <taxon>Fungi</taxon>
        <taxon>Dikarya</taxon>
        <taxon>Ascomycota</taxon>
        <taxon>Pezizomycotina</taxon>
        <taxon>Eurotiomycetes</taxon>
        <taxon>Eurotiomycetidae</taxon>
        <taxon>Eurotiales</taxon>
        <taxon>Aspergillaceae</taxon>
        <taxon>Penicillium</taxon>
    </lineage>
</organism>
<accession>S8B206</accession>
<gene>
    <name evidence="2" type="ORF">PDE_03363</name>
</gene>
<name>S8B206_PENO1</name>
<evidence type="ECO:0000313" key="2">
    <source>
        <dbReference type="EMBL" id="EPS28417.1"/>
    </source>
</evidence>
<reference evidence="2 3" key="1">
    <citation type="journal article" date="2013" name="PLoS ONE">
        <title>Genomic and secretomic analyses reveal unique features of the lignocellulolytic enzyme system of Penicillium decumbens.</title>
        <authorList>
            <person name="Liu G."/>
            <person name="Zhang L."/>
            <person name="Wei X."/>
            <person name="Zou G."/>
            <person name="Qin Y."/>
            <person name="Ma L."/>
            <person name="Li J."/>
            <person name="Zheng H."/>
            <person name="Wang S."/>
            <person name="Wang C."/>
            <person name="Xun L."/>
            <person name="Zhao G.-P."/>
            <person name="Zhou Z."/>
            <person name="Qu Y."/>
        </authorList>
    </citation>
    <scope>NUCLEOTIDE SEQUENCE [LARGE SCALE GENOMIC DNA]</scope>
    <source>
        <strain evidence="3">114-2 / CGMCC 5302</strain>
    </source>
</reference>
<keyword evidence="3" id="KW-1185">Reference proteome</keyword>
<sequence length="154" mass="17865">MRKRVFAFRYRAHAFFHGKLPLAHVAPYATRKAYPKARFPETSEGKCMAKVRAINRTMLISRGSNHSRVITSKKSNEMTVTRLKVWYENNVQSFPVLIIVINLCKKKEKRGGNDWMVHRPSPKCARSKREPEKTRVNTEKLLPGQGEKNRKQSV</sequence>
<feature type="region of interest" description="Disordered" evidence="1">
    <location>
        <begin position="111"/>
        <end position="154"/>
    </location>
</feature>